<accession>A0A512E381</accession>
<feature type="chain" id="PRO_5021939685" evidence="1">
    <location>
        <begin position="23"/>
        <end position="104"/>
    </location>
</feature>
<gene>
    <name evidence="2" type="ORF">SAE02_73390</name>
</gene>
<comment type="caution">
    <text evidence="2">The sequence shown here is derived from an EMBL/GenBank/DDBJ whole genome shotgun (WGS) entry which is preliminary data.</text>
</comment>
<organism evidence="2 3">
    <name type="scientific">Skermanella aerolata</name>
    <dbReference type="NCBI Taxonomy" id="393310"/>
    <lineage>
        <taxon>Bacteria</taxon>
        <taxon>Pseudomonadati</taxon>
        <taxon>Pseudomonadota</taxon>
        <taxon>Alphaproteobacteria</taxon>
        <taxon>Rhodospirillales</taxon>
        <taxon>Azospirillaceae</taxon>
        <taxon>Skermanella</taxon>
    </lineage>
</organism>
<proteinExistence type="predicted"/>
<evidence type="ECO:0000313" key="2">
    <source>
        <dbReference type="EMBL" id="GEO43191.1"/>
    </source>
</evidence>
<keyword evidence="3" id="KW-1185">Reference proteome</keyword>
<reference evidence="2 3" key="1">
    <citation type="submission" date="2019-07" db="EMBL/GenBank/DDBJ databases">
        <title>Whole genome shotgun sequence of Skermanella aerolata NBRC 106429.</title>
        <authorList>
            <person name="Hosoyama A."/>
            <person name="Uohara A."/>
            <person name="Ohji S."/>
            <person name="Ichikawa N."/>
        </authorList>
    </citation>
    <scope>NUCLEOTIDE SEQUENCE [LARGE SCALE GENOMIC DNA]</scope>
    <source>
        <strain evidence="2 3">NBRC 106429</strain>
    </source>
</reference>
<feature type="signal peptide" evidence="1">
    <location>
        <begin position="1"/>
        <end position="22"/>
    </location>
</feature>
<evidence type="ECO:0000256" key="1">
    <source>
        <dbReference type="SAM" id="SignalP"/>
    </source>
</evidence>
<dbReference type="RefSeq" id="WP_044436802.1">
    <property type="nucleotide sequence ID" value="NZ_BJYZ01000066.1"/>
</dbReference>
<protein>
    <submittedName>
        <fullName evidence="2">Uncharacterized protein</fullName>
    </submittedName>
</protein>
<dbReference type="AlphaFoldDB" id="A0A512E381"/>
<name>A0A512E381_9PROT</name>
<sequence>MKTIKISLLAAGMILGAGSAFAADNNSILGSIDSYSAISQSDMEATKGTYYRKTAKAFADADATARGKKYAFTSTYTDTKACTISCGGGGVSASSVSSSTAIAH</sequence>
<evidence type="ECO:0000313" key="3">
    <source>
        <dbReference type="Proteomes" id="UP000321523"/>
    </source>
</evidence>
<dbReference type="EMBL" id="BJYZ01000066">
    <property type="protein sequence ID" value="GEO43191.1"/>
    <property type="molecule type" value="Genomic_DNA"/>
</dbReference>
<dbReference type="Proteomes" id="UP000321523">
    <property type="component" value="Unassembled WGS sequence"/>
</dbReference>
<keyword evidence="1" id="KW-0732">Signal</keyword>